<dbReference type="EMBL" id="JAWQEG010000390">
    <property type="protein sequence ID" value="KAK3890801.1"/>
    <property type="molecule type" value="Genomic_DNA"/>
</dbReference>
<keyword evidence="2" id="KW-1133">Transmembrane helix</keyword>
<evidence type="ECO:0000313" key="4">
    <source>
        <dbReference type="Proteomes" id="UP001286313"/>
    </source>
</evidence>
<protein>
    <submittedName>
        <fullName evidence="3">Uncharacterized protein</fullName>
    </submittedName>
</protein>
<dbReference type="Proteomes" id="UP001286313">
    <property type="component" value="Unassembled WGS sequence"/>
</dbReference>
<proteinExistence type="predicted"/>
<feature type="compositionally biased region" description="Polar residues" evidence="1">
    <location>
        <begin position="83"/>
        <end position="107"/>
    </location>
</feature>
<dbReference type="AlphaFoldDB" id="A0AAE1GF84"/>
<keyword evidence="2" id="KW-0812">Transmembrane</keyword>
<feature type="region of interest" description="Disordered" evidence="1">
    <location>
        <begin position="80"/>
        <end position="107"/>
    </location>
</feature>
<evidence type="ECO:0000313" key="3">
    <source>
        <dbReference type="EMBL" id="KAK3890801.1"/>
    </source>
</evidence>
<sequence length="107" mass="11972">MDPISHWDVISSRVYILVEFEREDSMLSVKWLVVMVVCGMVLLPAVVVVEVHGHPVLPPCKECYVLLYGSCKRDYSCHPPPTTGRTPRAYSTPQPSVPSFSVLQSRA</sequence>
<feature type="transmembrane region" description="Helical" evidence="2">
    <location>
        <begin position="31"/>
        <end position="51"/>
    </location>
</feature>
<organism evidence="3 4">
    <name type="scientific">Petrolisthes cinctipes</name>
    <name type="common">Flat porcelain crab</name>
    <dbReference type="NCBI Taxonomy" id="88211"/>
    <lineage>
        <taxon>Eukaryota</taxon>
        <taxon>Metazoa</taxon>
        <taxon>Ecdysozoa</taxon>
        <taxon>Arthropoda</taxon>
        <taxon>Crustacea</taxon>
        <taxon>Multicrustacea</taxon>
        <taxon>Malacostraca</taxon>
        <taxon>Eumalacostraca</taxon>
        <taxon>Eucarida</taxon>
        <taxon>Decapoda</taxon>
        <taxon>Pleocyemata</taxon>
        <taxon>Anomura</taxon>
        <taxon>Galatheoidea</taxon>
        <taxon>Porcellanidae</taxon>
        <taxon>Petrolisthes</taxon>
    </lineage>
</organism>
<keyword evidence="4" id="KW-1185">Reference proteome</keyword>
<evidence type="ECO:0000256" key="1">
    <source>
        <dbReference type="SAM" id="MobiDB-lite"/>
    </source>
</evidence>
<name>A0AAE1GF84_PETCI</name>
<keyword evidence="2" id="KW-0472">Membrane</keyword>
<reference evidence="3" key="1">
    <citation type="submission" date="2023-10" db="EMBL/GenBank/DDBJ databases">
        <title>Genome assemblies of two species of porcelain crab, Petrolisthes cinctipes and Petrolisthes manimaculis (Anomura: Porcellanidae).</title>
        <authorList>
            <person name="Angst P."/>
        </authorList>
    </citation>
    <scope>NUCLEOTIDE SEQUENCE</scope>
    <source>
        <strain evidence="3">PB745_01</strain>
        <tissue evidence="3">Gill</tissue>
    </source>
</reference>
<accession>A0AAE1GF84</accession>
<evidence type="ECO:0000256" key="2">
    <source>
        <dbReference type="SAM" id="Phobius"/>
    </source>
</evidence>
<gene>
    <name evidence="3" type="ORF">Pcinc_005273</name>
</gene>
<comment type="caution">
    <text evidence="3">The sequence shown here is derived from an EMBL/GenBank/DDBJ whole genome shotgun (WGS) entry which is preliminary data.</text>
</comment>